<feature type="region of interest" description="Disordered" evidence="1">
    <location>
        <begin position="102"/>
        <end position="338"/>
    </location>
</feature>
<proteinExistence type="predicted"/>
<feature type="region of interest" description="Disordered" evidence="1">
    <location>
        <begin position="950"/>
        <end position="1095"/>
    </location>
</feature>
<dbReference type="PANTHER" id="PTHR39601">
    <property type="entry name" value="CHORIOGENIN HMINOR"/>
    <property type="match status" value="1"/>
</dbReference>
<feature type="compositionally biased region" description="Polar residues" evidence="1">
    <location>
        <begin position="183"/>
        <end position="195"/>
    </location>
</feature>
<feature type="compositionally biased region" description="Low complexity" evidence="1">
    <location>
        <begin position="1021"/>
        <end position="1045"/>
    </location>
</feature>
<feature type="compositionally biased region" description="Basic residues" evidence="1">
    <location>
        <begin position="1086"/>
        <end position="1095"/>
    </location>
</feature>
<dbReference type="Pfam" id="PF26013">
    <property type="entry name" value="DUF8004"/>
    <property type="match status" value="1"/>
</dbReference>
<dbReference type="InParanoid" id="A0A084QGV6"/>
<dbReference type="HOGENOM" id="CLU_005053_0_0_1"/>
<protein>
    <recommendedName>
        <fullName evidence="2">DUF8004 domain-containing protein</fullName>
    </recommendedName>
</protein>
<feature type="compositionally biased region" description="Basic and acidic residues" evidence="1">
    <location>
        <begin position="57"/>
        <end position="70"/>
    </location>
</feature>
<dbReference type="OMA" id="WIAGLDQ"/>
<feature type="compositionally biased region" description="Polar residues" evidence="1">
    <location>
        <begin position="155"/>
        <end position="167"/>
    </location>
</feature>
<feature type="compositionally biased region" description="Basic and acidic residues" evidence="1">
    <location>
        <begin position="215"/>
        <end position="230"/>
    </location>
</feature>
<gene>
    <name evidence="3" type="ORF">S40285_03294</name>
</gene>
<feature type="region of interest" description="Disordered" evidence="1">
    <location>
        <begin position="416"/>
        <end position="445"/>
    </location>
</feature>
<feature type="compositionally biased region" description="Polar residues" evidence="1">
    <location>
        <begin position="328"/>
        <end position="338"/>
    </location>
</feature>
<feature type="compositionally biased region" description="Polar residues" evidence="1">
    <location>
        <begin position="976"/>
        <end position="996"/>
    </location>
</feature>
<dbReference type="InterPro" id="IPR058317">
    <property type="entry name" value="DUF8004"/>
</dbReference>
<organism evidence="3 4">
    <name type="scientific">Stachybotrys chlorohalonatus (strain IBT 40285)</name>
    <dbReference type="NCBI Taxonomy" id="1283841"/>
    <lineage>
        <taxon>Eukaryota</taxon>
        <taxon>Fungi</taxon>
        <taxon>Dikarya</taxon>
        <taxon>Ascomycota</taxon>
        <taxon>Pezizomycotina</taxon>
        <taxon>Sordariomycetes</taxon>
        <taxon>Hypocreomycetidae</taxon>
        <taxon>Hypocreales</taxon>
        <taxon>Stachybotryaceae</taxon>
        <taxon>Stachybotrys</taxon>
    </lineage>
</organism>
<reference evidence="3 4" key="1">
    <citation type="journal article" date="2014" name="BMC Genomics">
        <title>Comparative genome sequencing reveals chemotype-specific gene clusters in the toxigenic black mold Stachybotrys.</title>
        <authorList>
            <person name="Semeiks J."/>
            <person name="Borek D."/>
            <person name="Otwinowski Z."/>
            <person name="Grishin N.V."/>
        </authorList>
    </citation>
    <scope>NUCLEOTIDE SEQUENCE [LARGE SCALE GENOMIC DNA]</scope>
    <source>
        <strain evidence="3 4">IBT 40285</strain>
    </source>
</reference>
<dbReference type="PANTHER" id="PTHR39601:SF2">
    <property type="entry name" value="CHORIOGENIN HMINOR"/>
    <property type="match status" value="1"/>
</dbReference>
<dbReference type="Proteomes" id="UP000028524">
    <property type="component" value="Unassembled WGS sequence"/>
</dbReference>
<dbReference type="OrthoDB" id="5300331at2759"/>
<evidence type="ECO:0000259" key="2">
    <source>
        <dbReference type="Pfam" id="PF26013"/>
    </source>
</evidence>
<name>A0A084QGV6_STAC4</name>
<feature type="compositionally biased region" description="Polar residues" evidence="1">
    <location>
        <begin position="254"/>
        <end position="271"/>
    </location>
</feature>
<feature type="domain" description="DUF8004" evidence="2">
    <location>
        <begin position="540"/>
        <end position="632"/>
    </location>
</feature>
<evidence type="ECO:0000256" key="1">
    <source>
        <dbReference type="SAM" id="MobiDB-lite"/>
    </source>
</evidence>
<evidence type="ECO:0000313" key="4">
    <source>
        <dbReference type="Proteomes" id="UP000028524"/>
    </source>
</evidence>
<keyword evidence="4" id="KW-1185">Reference proteome</keyword>
<dbReference type="AlphaFoldDB" id="A0A084QGV6"/>
<feature type="compositionally biased region" description="Polar residues" evidence="1">
    <location>
        <begin position="292"/>
        <end position="314"/>
    </location>
</feature>
<dbReference type="EMBL" id="KL660754">
    <property type="protein sequence ID" value="KFA63191.1"/>
    <property type="molecule type" value="Genomic_DNA"/>
</dbReference>
<accession>A0A084QGV6</accession>
<dbReference type="STRING" id="1283841.A0A084QGV6"/>
<evidence type="ECO:0000313" key="3">
    <source>
        <dbReference type="EMBL" id="KFA63191.1"/>
    </source>
</evidence>
<feature type="compositionally biased region" description="Basic and acidic residues" evidence="1">
    <location>
        <begin position="237"/>
        <end position="253"/>
    </location>
</feature>
<feature type="region of interest" description="Disordered" evidence="1">
    <location>
        <begin position="24"/>
        <end position="84"/>
    </location>
</feature>
<sequence>MTSSKSFRASMMPTSLSLSALLSNADSDAAQRRQSLRKASVDASHYWPTDTKSPHLVRRELDSPTERDYPIGEPVPPAPVFRRSKTWSNRLSSLLPSLITAYTDAPQQPPQKRKPVTLSKPIPKHGVAPSPPPPYDDDSPTGENERPTGYGNDYAPSSSNLPRSFTNPLADPVLPPPLHLDMSDSTYNASPSFATAGTGVTADAPTKRGTLTKAPRPDDLRGHSVRHVSDVPEEDADTRKPLKLQKDGRDSKPQRLSGSQQTAIKSRQSSPVPEPRGRSTSTQMAPVPRENVSGSRIVSTPVNLRPQNGSQSPSRGRLRRSWLPGGRSRSNSVDVNTTPYTSSAWVMSDDAANADYNISFLMNAEKVPELWNENGDVLVYLYPRASGCGPSFKVPEFTVSSSHIFNELIQNEHGASARSRTRSFGGRDSLSVDDASRLQSPTGSFPQFDQAASSELRLYLPIAPPSATGQLSAPAHNSTTEMDRLVAIRNLFAFLTGQPLVGTKTEPTVFRALIQVAALLQEFGFSSADGTSFGNAVDLSFGFYMEQLGLADCRHSREKTVESLILGERMRSMDLYSEAFAHAAGKYSAIIELQLPVYEMVSPQTRQNLERAHLDLVNRQHNVNEHLEQFEFPSLFSGIANSTSRPELKAVRFKTWRNSFNKMRHFVLNHYKFTFGSWPPKASSKKNPFAESGLNRLVLKALYSDMCALYDLLVDRNNPTSRVIDEVPAISNDGDKMIISALHNILSEYDRSKPPVLPPIPYDRPQLPSMAAVLETYPTLSPKEQSKFDKKIKEHELMLILNKAYNIDTNNIPLPFLDHFKEFELREARGKMAADLADQRIGYWLFLYVVLQSLPMLVVDAPGLSFTDGVEYFLCQPPMGNPPWVEDRQVRKMWYEVAGGGAIVELSTDTIMFSVEATYHRSHCWLAAKNWQGLDGVAAAPLREPLMSPLQPPPTLFGGNDMLANPLLGTGPASPALSQGSSQVTLRTRTLSPSQDRASHAWRSSMALGLEPVPLDPPSLPRVVGSSSRSSSVGPRPPSSHGGSRNASMANLAAMVPGEPKQDLPHPASTSSLTFDDILGDTQKKPATKKKSKFF</sequence>